<comment type="caution">
    <text evidence="1">The sequence shown here is derived from an EMBL/GenBank/DDBJ whole genome shotgun (WGS) entry which is preliminary data.</text>
</comment>
<name>A0ACC1HBC3_9FUNG</name>
<evidence type="ECO:0000313" key="1">
    <source>
        <dbReference type="EMBL" id="KAJ1673880.1"/>
    </source>
</evidence>
<sequence length="53" mass="6186">NMYQGVLRDEERRRKREANLRELEETRALHAELISQQPNLRPQQAPDADKASG</sequence>
<organism evidence="1 2">
    <name type="scientific">Spiromyces aspiralis</name>
    <dbReference type="NCBI Taxonomy" id="68401"/>
    <lineage>
        <taxon>Eukaryota</taxon>
        <taxon>Fungi</taxon>
        <taxon>Fungi incertae sedis</taxon>
        <taxon>Zoopagomycota</taxon>
        <taxon>Kickxellomycotina</taxon>
        <taxon>Kickxellomycetes</taxon>
        <taxon>Kickxellales</taxon>
        <taxon>Kickxellaceae</taxon>
        <taxon>Spiromyces</taxon>
    </lineage>
</organism>
<gene>
    <name evidence="1" type="ORF">EV182_004384</name>
</gene>
<evidence type="ECO:0000313" key="2">
    <source>
        <dbReference type="Proteomes" id="UP001145114"/>
    </source>
</evidence>
<reference evidence="1" key="1">
    <citation type="submission" date="2022-06" db="EMBL/GenBank/DDBJ databases">
        <title>Phylogenomic reconstructions and comparative analyses of Kickxellomycotina fungi.</title>
        <authorList>
            <person name="Reynolds N.K."/>
            <person name="Stajich J.E."/>
            <person name="Barry K."/>
            <person name="Grigoriev I.V."/>
            <person name="Crous P."/>
            <person name="Smith M.E."/>
        </authorList>
    </citation>
    <scope>NUCLEOTIDE SEQUENCE</scope>
    <source>
        <strain evidence="1">RSA 2271</strain>
    </source>
</reference>
<dbReference type="Proteomes" id="UP001145114">
    <property type="component" value="Unassembled WGS sequence"/>
</dbReference>
<keyword evidence="2" id="KW-1185">Reference proteome</keyword>
<dbReference type="EMBL" id="JAMZIH010006476">
    <property type="protein sequence ID" value="KAJ1673880.1"/>
    <property type="molecule type" value="Genomic_DNA"/>
</dbReference>
<accession>A0ACC1HBC3</accession>
<proteinExistence type="predicted"/>
<feature type="non-terminal residue" evidence="1">
    <location>
        <position position="1"/>
    </location>
</feature>
<protein>
    <submittedName>
        <fullName evidence="1">Uncharacterized protein</fullName>
    </submittedName>
</protein>